<evidence type="ECO:0000313" key="2">
    <source>
        <dbReference type="Proteomes" id="UP001060085"/>
    </source>
</evidence>
<comment type="caution">
    <text evidence="1">The sequence shown here is derived from an EMBL/GenBank/DDBJ whole genome shotgun (WGS) entry which is preliminary data.</text>
</comment>
<evidence type="ECO:0000313" key="1">
    <source>
        <dbReference type="EMBL" id="KAI5660048.1"/>
    </source>
</evidence>
<proteinExistence type="predicted"/>
<dbReference type="EMBL" id="CM044706">
    <property type="protein sequence ID" value="KAI5660048.1"/>
    <property type="molecule type" value="Genomic_DNA"/>
</dbReference>
<keyword evidence="2" id="KW-1185">Reference proteome</keyword>
<organism evidence="1 2">
    <name type="scientific">Catharanthus roseus</name>
    <name type="common">Madagascar periwinkle</name>
    <name type="synonym">Vinca rosea</name>
    <dbReference type="NCBI Taxonomy" id="4058"/>
    <lineage>
        <taxon>Eukaryota</taxon>
        <taxon>Viridiplantae</taxon>
        <taxon>Streptophyta</taxon>
        <taxon>Embryophyta</taxon>
        <taxon>Tracheophyta</taxon>
        <taxon>Spermatophyta</taxon>
        <taxon>Magnoliopsida</taxon>
        <taxon>eudicotyledons</taxon>
        <taxon>Gunneridae</taxon>
        <taxon>Pentapetalae</taxon>
        <taxon>asterids</taxon>
        <taxon>lamiids</taxon>
        <taxon>Gentianales</taxon>
        <taxon>Apocynaceae</taxon>
        <taxon>Rauvolfioideae</taxon>
        <taxon>Vinceae</taxon>
        <taxon>Catharanthinae</taxon>
        <taxon>Catharanthus</taxon>
    </lineage>
</organism>
<gene>
    <name evidence="1" type="ORF">M9H77_28841</name>
</gene>
<dbReference type="Proteomes" id="UP001060085">
    <property type="component" value="Linkage Group LG06"/>
</dbReference>
<sequence length="395" mass="46327">MASKVNLPQDALTEILLRLPVKSLIRFKCVSKSWFSLLTSPLFIDMHLKFSLTRDDEFVLIKRFVNDDTTHETLLSLHINDESLSVLVSDLEIPSFIDEPPYYHVPELMGSCNGIICLFYYDNFILFNPATRQIRIIPPHPPCPEDFFRICECWGFGFDTATDDYKIVIISRLEIENPLNDTDIEFLNQDSDHHEARIYSLRMDSWKELDYVPPKIRSFRPNGFDLFFNNRIHWTEWAPYILSLDISTEVFHKFGYPKANEISSYGRYYKSLAVINNTLTLILYDSYRSSNSHFLEQFIDVWIMKEYSNEESWSKQYSIGPFTGISRPISIWKNNRIFLEKVVGGYLDRDKLVQLAACDLFNCEQLLMYNSIHGKCEFSMEVVFYKETLVSIARN</sequence>
<reference evidence="2" key="1">
    <citation type="journal article" date="2023" name="Nat. Plants">
        <title>Single-cell RNA sequencing provides a high-resolution roadmap for understanding the multicellular compartmentation of specialized metabolism.</title>
        <authorList>
            <person name="Sun S."/>
            <person name="Shen X."/>
            <person name="Li Y."/>
            <person name="Li Y."/>
            <person name="Wang S."/>
            <person name="Li R."/>
            <person name="Zhang H."/>
            <person name="Shen G."/>
            <person name="Guo B."/>
            <person name="Wei J."/>
            <person name="Xu J."/>
            <person name="St-Pierre B."/>
            <person name="Chen S."/>
            <person name="Sun C."/>
        </authorList>
    </citation>
    <scope>NUCLEOTIDE SEQUENCE [LARGE SCALE GENOMIC DNA]</scope>
</reference>
<protein>
    <submittedName>
        <fullName evidence="1">Uncharacterized protein</fullName>
    </submittedName>
</protein>
<name>A0ACC0AJ81_CATRO</name>
<accession>A0ACC0AJ81</accession>